<dbReference type="EMBL" id="JAIFTL010000015">
    <property type="protein sequence ID" value="KAG9326696.1"/>
    <property type="molecule type" value="Genomic_DNA"/>
</dbReference>
<feature type="region of interest" description="Disordered" evidence="2">
    <location>
        <begin position="31"/>
        <end position="90"/>
    </location>
</feature>
<dbReference type="GO" id="GO:0005886">
    <property type="term" value="C:plasma membrane"/>
    <property type="evidence" value="ECO:0007669"/>
    <property type="project" value="TreeGrafter"/>
</dbReference>
<dbReference type="GO" id="GO:0016071">
    <property type="term" value="P:mRNA metabolic process"/>
    <property type="evidence" value="ECO:0007669"/>
    <property type="project" value="UniProtKB-ARBA"/>
</dbReference>
<feature type="compositionally biased region" description="Pro residues" evidence="2">
    <location>
        <begin position="490"/>
        <end position="499"/>
    </location>
</feature>
<comment type="similarity">
    <text evidence="1">Belongs to the phospholipid scramblase family.</text>
</comment>
<feature type="region of interest" description="Disordered" evidence="2">
    <location>
        <begin position="484"/>
        <end position="539"/>
    </location>
</feature>
<evidence type="ECO:0000313" key="4">
    <source>
        <dbReference type="Proteomes" id="UP000717515"/>
    </source>
</evidence>
<dbReference type="InterPro" id="IPR036412">
    <property type="entry name" value="HAD-like_sf"/>
</dbReference>
<gene>
    <name evidence="3" type="ORF">KVV02_002892</name>
</gene>
<organism evidence="3 4">
    <name type="scientific">Mortierella alpina</name>
    <name type="common">Oleaginous fungus</name>
    <name type="synonym">Mortierella renispora</name>
    <dbReference type="NCBI Taxonomy" id="64518"/>
    <lineage>
        <taxon>Eukaryota</taxon>
        <taxon>Fungi</taxon>
        <taxon>Fungi incertae sedis</taxon>
        <taxon>Mucoromycota</taxon>
        <taxon>Mortierellomycotina</taxon>
        <taxon>Mortierellomycetes</taxon>
        <taxon>Mortierellales</taxon>
        <taxon>Mortierellaceae</taxon>
        <taxon>Mortierella</taxon>
    </lineage>
</organism>
<dbReference type="InterPro" id="IPR028322">
    <property type="entry name" value="PNRC-like_rgn"/>
</dbReference>
<evidence type="ECO:0000256" key="1">
    <source>
        <dbReference type="ARBA" id="ARBA00005350"/>
    </source>
</evidence>
<dbReference type="InterPro" id="IPR005552">
    <property type="entry name" value="Scramblase"/>
</dbReference>
<accession>A0A9P8AC60</accession>
<proteinExistence type="inferred from homology"/>
<evidence type="ECO:0000256" key="2">
    <source>
        <dbReference type="SAM" id="MobiDB-lite"/>
    </source>
</evidence>
<dbReference type="AlphaFoldDB" id="A0A9P8AC60"/>
<name>A0A9P8AC60_MORAP</name>
<reference evidence="3" key="1">
    <citation type="submission" date="2021-07" db="EMBL/GenBank/DDBJ databases">
        <title>Draft genome of Mortierella alpina, strain LL118, isolated from an aspen leaf litter sample.</title>
        <authorList>
            <person name="Yang S."/>
            <person name="Vinatzer B.A."/>
        </authorList>
    </citation>
    <scope>NUCLEOTIDE SEQUENCE</scope>
    <source>
        <strain evidence="3">LL118</strain>
    </source>
</reference>
<dbReference type="InterPro" id="IPR023214">
    <property type="entry name" value="HAD_sf"/>
</dbReference>
<dbReference type="PANTHER" id="PTHR23248:SF9">
    <property type="entry name" value="PHOSPHOLIPID SCRAMBLASE"/>
    <property type="match status" value="1"/>
</dbReference>
<comment type="caution">
    <text evidence="3">The sequence shown here is derived from an EMBL/GenBank/DDBJ whole genome shotgun (WGS) entry which is preliminary data.</text>
</comment>
<feature type="compositionally biased region" description="Low complexity" evidence="2">
    <location>
        <begin position="907"/>
        <end position="935"/>
    </location>
</feature>
<feature type="compositionally biased region" description="Basic residues" evidence="2">
    <location>
        <begin position="36"/>
        <end position="49"/>
    </location>
</feature>
<dbReference type="Pfam" id="PF03803">
    <property type="entry name" value="Scramblase"/>
    <property type="match status" value="1"/>
</dbReference>
<dbReference type="PANTHER" id="PTHR23248">
    <property type="entry name" value="PHOSPHOLIPID SCRAMBLASE-RELATED"/>
    <property type="match status" value="1"/>
</dbReference>
<dbReference type="GO" id="GO:0017128">
    <property type="term" value="F:phospholipid scramblase activity"/>
    <property type="evidence" value="ECO:0007669"/>
    <property type="project" value="InterPro"/>
</dbReference>
<protein>
    <submittedName>
        <fullName evidence="3">Uncharacterized protein</fullName>
    </submittedName>
</protein>
<sequence length="1207" mass="130741">MTTKINRAATSLASFVLVQSRTRTAITFRHGPSRLNHNHNHYSSLRRPRATGSHASTRGGRIAPRTTAPSRASAGSHTVPHGSGSTAAPLAGAASTLNSIGSAVESAVQEQASSNTVQGLDIAATPAVVPEDPYGVLQPHHVAAKLLAQPAMIMTRQIEMMNVLVGFEQANKYAIVDPSGTPIGYIAEEDTTMVKAMSRQLFGTHRPFKASVLDLEGNEVLKIHRGFTIINSKIMVSTPDDRLIGEVQQEWHLIRRRYNLFTLDQPDPDTMEKDSRTTAISTERAKDGEGLSRVQFAHIDGGFLALDFDMQDEQGQKMASVNRNFVGFARELFTDSGQYALRFDAAVIQDLQQEQGLGATSTHTTASTPSSDNEQMLQDAKNIQADKDKQALALLESRGGLTLDQRAIMLACAVSIDFDYFSRHSGNGGIMPIPMMMGGGGGPAPVPSSSSDNPMGTVIGAGAGAGAGQVLGGAAAGDVAAGAGVGGASPPMPSTPPPAVGENAWGDDVPAGRAPNDWGEEVWSEDSGSDDDSGDSWLGGGNTHIAMTRIEVFSDFDGTISLQDTGCILIDSGLGTEKRKAMDVQILNHELTFLEGMNIWWSSVDLTEKEGLDLLRPVPLDAGFLEFYKHVQSHQIPFSIVSCGLDNIIKAYMGWHLGEAEAERMTVLANYGRVEGRKWVVTYRDDSPHSHDKSVCIRESKQQFKKDLVERQKARELAGETQPEREEEHVVVFCGDGVSDLSAAREADVLFARKGRDLEKYCRTHRIPFTAFETFDLVTATIRGLQDGSLTMAEVNRRQQAESMQSPATISPSSFAPSTPRGSRVNNRSRQNDTRSTPRSTEHNAHSRHQSMPPQQRAAAPNKPDSNNVTILKRSSAAAAPAPVPAQKGSPASGLRTLNADAVVHKQLPQQRQQQQQQQQQQRNHQNQNQKPRPQSQQHSSKARRVQRRREIDSVTESLANVDLDMAHQSPPLTPSSPPSSSSDSDDSESVLSRSPNHFLTARAPRQLNLALPQRPSSAPSVAQLRNGRVHDNGLSRNAIQSLGYPPIGRAAHPMETMQRPSPSAFKASSADRAQLADRVPVEKKNALYAGPTFHNSPAPTSLPIPAFARSAGNSPVEPSVEQLPLPALFFAEAASPQLNSMRPQMPMQNAPQYWHSHHSVPVGFGYNVPERMATSSFTPHEAGKHGVDQLMEISQNLRTLLKIQSQ</sequence>
<dbReference type="Gene3D" id="3.40.50.1000">
    <property type="entry name" value="HAD superfamily/HAD-like"/>
    <property type="match status" value="1"/>
</dbReference>
<dbReference type="Pfam" id="PF12710">
    <property type="entry name" value="HAD"/>
    <property type="match status" value="1"/>
</dbReference>
<dbReference type="Proteomes" id="UP000717515">
    <property type="component" value="Unassembled WGS sequence"/>
</dbReference>
<evidence type="ECO:0000313" key="3">
    <source>
        <dbReference type="EMBL" id="KAG9326696.1"/>
    </source>
</evidence>
<dbReference type="Gene3D" id="3.90.1470.20">
    <property type="match status" value="1"/>
</dbReference>
<feature type="compositionally biased region" description="Polar residues" evidence="2">
    <location>
        <begin position="801"/>
        <end position="839"/>
    </location>
</feature>
<feature type="region of interest" description="Disordered" evidence="2">
    <location>
        <begin position="907"/>
        <end position="993"/>
    </location>
</feature>
<feature type="compositionally biased region" description="Acidic residues" evidence="2">
    <location>
        <begin position="518"/>
        <end position="534"/>
    </location>
</feature>
<feature type="compositionally biased region" description="Polar residues" evidence="2">
    <location>
        <begin position="67"/>
        <end position="76"/>
    </location>
</feature>
<dbReference type="Pfam" id="PF15365">
    <property type="entry name" value="PNRC"/>
    <property type="match status" value="1"/>
</dbReference>
<feature type="region of interest" description="Disordered" evidence="2">
    <location>
        <begin position="796"/>
        <end position="868"/>
    </location>
</feature>
<dbReference type="SUPFAM" id="SSF56784">
    <property type="entry name" value="HAD-like"/>
    <property type="match status" value="1"/>
</dbReference>